<comment type="caution">
    <text evidence="2">The sequence shown here is derived from an EMBL/GenBank/DDBJ whole genome shotgun (WGS) entry which is preliminary data.</text>
</comment>
<evidence type="ECO:0000256" key="1">
    <source>
        <dbReference type="SAM" id="MobiDB-lite"/>
    </source>
</evidence>
<sequence length="68" mass="7731">MVKAVEEEKTGKSRSCEEVLKSDRERPRLIRAAQAGSPVTHYPGYDRCDSNETLIVTVFNETRPFAIF</sequence>
<protein>
    <submittedName>
        <fullName evidence="2">Uncharacterized protein</fullName>
    </submittedName>
</protein>
<dbReference type="AlphaFoldDB" id="A0A934W1W0"/>
<keyword evidence="3" id="KW-1185">Reference proteome</keyword>
<reference evidence="2" key="1">
    <citation type="submission" date="2021-01" db="EMBL/GenBank/DDBJ databases">
        <title>Genome sequence of strain Noviherbaspirillum sp. DKR-6.</title>
        <authorList>
            <person name="Chaudhary D.K."/>
        </authorList>
    </citation>
    <scope>NUCLEOTIDE SEQUENCE</scope>
    <source>
        <strain evidence="2">DKR-6</strain>
    </source>
</reference>
<evidence type="ECO:0000313" key="2">
    <source>
        <dbReference type="EMBL" id="MBK4735641.1"/>
    </source>
</evidence>
<feature type="region of interest" description="Disordered" evidence="1">
    <location>
        <begin position="1"/>
        <end position="21"/>
    </location>
</feature>
<evidence type="ECO:0000313" key="3">
    <source>
        <dbReference type="Proteomes" id="UP000622890"/>
    </source>
</evidence>
<dbReference type="Proteomes" id="UP000622890">
    <property type="component" value="Unassembled WGS sequence"/>
</dbReference>
<organism evidence="2 3">
    <name type="scientific">Noviherbaspirillum pedocola</name>
    <dbReference type="NCBI Taxonomy" id="2801341"/>
    <lineage>
        <taxon>Bacteria</taxon>
        <taxon>Pseudomonadati</taxon>
        <taxon>Pseudomonadota</taxon>
        <taxon>Betaproteobacteria</taxon>
        <taxon>Burkholderiales</taxon>
        <taxon>Oxalobacteraceae</taxon>
        <taxon>Noviherbaspirillum</taxon>
    </lineage>
</organism>
<gene>
    <name evidence="2" type="ORF">JJB74_13545</name>
</gene>
<proteinExistence type="predicted"/>
<name>A0A934W1W0_9BURK</name>
<dbReference type="EMBL" id="JAEPBG010000005">
    <property type="protein sequence ID" value="MBK4735641.1"/>
    <property type="molecule type" value="Genomic_DNA"/>
</dbReference>
<dbReference type="RefSeq" id="WP_200592421.1">
    <property type="nucleotide sequence ID" value="NZ_JAEPBG010000005.1"/>
</dbReference>
<accession>A0A934W1W0</accession>